<name>A0ABW0KBR9_9BACL</name>
<gene>
    <name evidence="6" type="ORF">ACFPOG_21350</name>
</gene>
<proteinExistence type="inferred from homology"/>
<keyword evidence="2" id="KW-0812">Transmembrane</keyword>
<keyword evidence="7" id="KW-1185">Reference proteome</keyword>
<dbReference type="RefSeq" id="WP_270878913.1">
    <property type="nucleotide sequence ID" value="NZ_JAQFVF010000022.1"/>
</dbReference>
<protein>
    <submittedName>
        <fullName evidence="6">Holin family protein</fullName>
    </submittedName>
</protein>
<dbReference type="InterPro" id="IPR006480">
    <property type="entry name" value="Phage_holin_4_1"/>
</dbReference>
<keyword evidence="4" id="KW-0472">Membrane</keyword>
<dbReference type="NCBIfam" id="TIGR01593">
    <property type="entry name" value="holin_tox_secr"/>
    <property type="match status" value="1"/>
</dbReference>
<comment type="caution">
    <text evidence="6">The sequence shown here is derived from an EMBL/GenBank/DDBJ whole genome shotgun (WGS) entry which is preliminary data.</text>
</comment>
<dbReference type="Pfam" id="PF05105">
    <property type="entry name" value="Phage_holin_4_1"/>
    <property type="match status" value="1"/>
</dbReference>
<reference evidence="7" key="1">
    <citation type="journal article" date="2019" name="Int. J. Syst. Evol. Microbiol.">
        <title>The Global Catalogue of Microorganisms (GCM) 10K type strain sequencing project: providing services to taxonomists for standard genome sequencing and annotation.</title>
        <authorList>
            <consortium name="The Broad Institute Genomics Platform"/>
            <consortium name="The Broad Institute Genome Sequencing Center for Infectious Disease"/>
            <person name="Wu L."/>
            <person name="Ma J."/>
        </authorList>
    </citation>
    <scope>NUCLEOTIDE SEQUENCE [LARGE SCALE GENOMIC DNA]</scope>
    <source>
        <strain evidence="7">KACC 11904</strain>
    </source>
</reference>
<dbReference type="Proteomes" id="UP001596044">
    <property type="component" value="Unassembled WGS sequence"/>
</dbReference>
<evidence type="ECO:0000256" key="2">
    <source>
        <dbReference type="ARBA" id="ARBA00022692"/>
    </source>
</evidence>
<comment type="similarity">
    <text evidence="5">Belongs to the bacteriophage holin family. Cp-1 holin subfamily.</text>
</comment>
<sequence length="137" mass="14928">MISQWLEGLAASMVYLGRLTHIEAGSWEGPLRLLVYLMIADYVMGVLAALKAKQLSGHAMLWEAIRKGGVLSVVCIAAQLDQLLGGGQAPVFRNLAIYFYAGREGLALIEHFGAIGVPWPPAIRNALRQLQKGKDKK</sequence>
<dbReference type="EMBL" id="JBHSMJ010000029">
    <property type="protein sequence ID" value="MFC5450805.1"/>
    <property type="molecule type" value="Genomic_DNA"/>
</dbReference>
<accession>A0ABW0KBR9</accession>
<evidence type="ECO:0000256" key="5">
    <source>
        <dbReference type="ARBA" id="ARBA00023600"/>
    </source>
</evidence>
<evidence type="ECO:0000256" key="3">
    <source>
        <dbReference type="ARBA" id="ARBA00022989"/>
    </source>
</evidence>
<organism evidence="6 7">
    <name type="scientific">Paenibacillus aestuarii</name>
    <dbReference type="NCBI Taxonomy" id="516965"/>
    <lineage>
        <taxon>Bacteria</taxon>
        <taxon>Bacillati</taxon>
        <taxon>Bacillota</taxon>
        <taxon>Bacilli</taxon>
        <taxon>Bacillales</taxon>
        <taxon>Paenibacillaceae</taxon>
        <taxon>Paenibacillus</taxon>
    </lineage>
</organism>
<evidence type="ECO:0000256" key="1">
    <source>
        <dbReference type="ARBA" id="ARBA00004141"/>
    </source>
</evidence>
<comment type="subcellular location">
    <subcellularLocation>
        <location evidence="1">Membrane</location>
        <topology evidence="1">Multi-pass membrane protein</topology>
    </subcellularLocation>
</comment>
<evidence type="ECO:0000256" key="4">
    <source>
        <dbReference type="ARBA" id="ARBA00023136"/>
    </source>
</evidence>
<evidence type="ECO:0000313" key="7">
    <source>
        <dbReference type="Proteomes" id="UP001596044"/>
    </source>
</evidence>
<keyword evidence="3" id="KW-1133">Transmembrane helix</keyword>
<evidence type="ECO:0000313" key="6">
    <source>
        <dbReference type="EMBL" id="MFC5450805.1"/>
    </source>
</evidence>